<dbReference type="OrthoDB" id="69229at2759"/>
<feature type="compositionally biased region" description="Polar residues" evidence="1">
    <location>
        <begin position="511"/>
        <end position="522"/>
    </location>
</feature>
<dbReference type="RefSeq" id="XP_024586522.1">
    <property type="nucleotide sequence ID" value="XM_024721421.1"/>
</dbReference>
<evidence type="ECO:0000256" key="1">
    <source>
        <dbReference type="SAM" id="MobiDB-lite"/>
    </source>
</evidence>
<proteinExistence type="predicted"/>
<reference evidence="3" key="1">
    <citation type="submission" date="2014-09" db="EMBL/GenBank/DDBJ databases">
        <authorList>
            <person name="Sharma Rahul"/>
            <person name="Thines Marco"/>
        </authorList>
    </citation>
    <scope>NUCLEOTIDE SEQUENCE [LARGE SCALE GENOMIC DNA]</scope>
</reference>
<keyword evidence="3" id="KW-1185">Reference proteome</keyword>
<feature type="region of interest" description="Disordered" evidence="1">
    <location>
        <begin position="475"/>
        <end position="522"/>
    </location>
</feature>
<dbReference type="STRING" id="4781.A0A0P1B6Y6"/>
<evidence type="ECO:0000313" key="2">
    <source>
        <dbReference type="EMBL" id="CEG50153.1"/>
    </source>
</evidence>
<protein>
    <submittedName>
        <fullName evidence="2">Uncharacterized protein</fullName>
    </submittedName>
</protein>
<name>A0A0P1B6Y6_PLAHL</name>
<organism evidence="2 3">
    <name type="scientific">Plasmopara halstedii</name>
    <name type="common">Downy mildew of sunflower</name>
    <dbReference type="NCBI Taxonomy" id="4781"/>
    <lineage>
        <taxon>Eukaryota</taxon>
        <taxon>Sar</taxon>
        <taxon>Stramenopiles</taxon>
        <taxon>Oomycota</taxon>
        <taxon>Peronosporomycetes</taxon>
        <taxon>Peronosporales</taxon>
        <taxon>Peronosporaceae</taxon>
        <taxon>Plasmopara</taxon>
    </lineage>
</organism>
<dbReference type="OMA" id="NGMGGQD"/>
<sequence>MATRAVIVDANGTIKSTGSKMASAYAAYATQVLNALETLLETTGIKIEPAVNFVSCGEGLNEHFVPKASLETHLRKCHGIRQAQVVNNTAFYYGSRRSSSTSSCQDAEIIDSKLINGMEDTHNGCNAEIQSLVEPQEDKQDVNEENGVIAAIGRTETSAREFYQQVQAWKRIPRVFATMKDTERELVAEASLRRWLTTELHRSGIRNSDELDDELVDYIVGLLNHPDFCQPDVLILELHEFLGKCVVDIVLALWKFMIVEIGLQSVFKSNKAELRNETQVATSAASCVPTASPSRIRLQPTDTVTTVDYKRRRASYRKKVGTKTGPAAYRELIEKHMIELSQETGRELVHAGGFSTEVRGGDARSEFQAGCRRKVDWWNFTDALQNKPPGDCSTMGALIFGGGDNQQSYLDERKSRRFQPETPGQSLKTANLGAAELSYYAKPSAAQELRDHLAVAPGSVSREKLQETTTLTNVRRDNYSGSRSDYFANGMDGSEGDNNSNQSRRTRRMFQASSGGSSFKLG</sequence>
<dbReference type="Proteomes" id="UP000054928">
    <property type="component" value="Unassembled WGS sequence"/>
</dbReference>
<dbReference type="EMBL" id="CCYD01003101">
    <property type="protein sequence ID" value="CEG50153.1"/>
    <property type="molecule type" value="Genomic_DNA"/>
</dbReference>
<evidence type="ECO:0000313" key="3">
    <source>
        <dbReference type="Proteomes" id="UP000054928"/>
    </source>
</evidence>
<dbReference type="AlphaFoldDB" id="A0A0P1B6Y6"/>
<accession>A0A0P1B6Y6</accession>
<dbReference type="GeneID" id="36402933"/>